<keyword evidence="5" id="KW-0811">Translocation</keyword>
<evidence type="ECO:0000256" key="1">
    <source>
        <dbReference type="ARBA" id="ARBA00004567"/>
    </source>
</evidence>
<reference evidence="9 10" key="1">
    <citation type="journal article" date="2015" name="Sci. Rep.">
        <title>Chromosome-level genome map provides insights into diverse defense mechanisms in the medicinal fungus Ganoderma sinense.</title>
        <authorList>
            <person name="Zhu Y."/>
            <person name="Xu J."/>
            <person name="Sun C."/>
            <person name="Zhou S."/>
            <person name="Xu H."/>
            <person name="Nelson D.R."/>
            <person name="Qian J."/>
            <person name="Song J."/>
            <person name="Luo H."/>
            <person name="Xiang L."/>
            <person name="Li Y."/>
            <person name="Xu Z."/>
            <person name="Ji A."/>
            <person name="Wang L."/>
            <person name="Lu S."/>
            <person name="Hayward A."/>
            <person name="Sun W."/>
            <person name="Li X."/>
            <person name="Schwartz D.C."/>
            <person name="Wang Y."/>
            <person name="Chen S."/>
        </authorList>
    </citation>
    <scope>NUCLEOTIDE SEQUENCE [LARGE SCALE GENOMIC DNA]</scope>
    <source>
        <strain evidence="9 10">ZZ0214-1</strain>
    </source>
</reference>
<dbReference type="Pfam" id="PF13634">
    <property type="entry name" value="Nucleoporin_FG"/>
    <property type="match status" value="2"/>
</dbReference>
<evidence type="ECO:0000256" key="3">
    <source>
        <dbReference type="ARBA" id="ARBA00022816"/>
    </source>
</evidence>
<name>A0A2G8SNY5_9APHY</name>
<evidence type="ECO:0000313" key="10">
    <source>
        <dbReference type="Proteomes" id="UP000230002"/>
    </source>
</evidence>
<protein>
    <submittedName>
        <fullName evidence="9">Transporter</fullName>
    </submittedName>
</protein>
<feature type="compositionally biased region" description="Low complexity" evidence="8">
    <location>
        <begin position="127"/>
        <end position="170"/>
    </location>
</feature>
<dbReference type="GO" id="GO:0017056">
    <property type="term" value="F:structural constituent of nuclear pore"/>
    <property type="evidence" value="ECO:0007669"/>
    <property type="project" value="InterPro"/>
</dbReference>
<dbReference type="InterPro" id="IPR024882">
    <property type="entry name" value="NUP58/p45/49"/>
</dbReference>
<gene>
    <name evidence="9" type="ORF">GSI_02198</name>
</gene>
<dbReference type="EMBL" id="AYKW01000003">
    <property type="protein sequence ID" value="PIL35471.1"/>
    <property type="molecule type" value="Genomic_DNA"/>
</dbReference>
<dbReference type="GO" id="GO:0051028">
    <property type="term" value="P:mRNA transport"/>
    <property type="evidence" value="ECO:0007669"/>
    <property type="project" value="UniProtKB-KW"/>
</dbReference>
<keyword evidence="3" id="KW-0509">mRNA transport</keyword>
<evidence type="ECO:0000256" key="6">
    <source>
        <dbReference type="ARBA" id="ARBA00023132"/>
    </source>
</evidence>
<organism evidence="9 10">
    <name type="scientific">Ganoderma sinense ZZ0214-1</name>
    <dbReference type="NCBI Taxonomy" id="1077348"/>
    <lineage>
        <taxon>Eukaryota</taxon>
        <taxon>Fungi</taxon>
        <taxon>Dikarya</taxon>
        <taxon>Basidiomycota</taxon>
        <taxon>Agaricomycotina</taxon>
        <taxon>Agaricomycetes</taxon>
        <taxon>Polyporales</taxon>
        <taxon>Polyporaceae</taxon>
        <taxon>Ganoderma</taxon>
    </lineage>
</organism>
<evidence type="ECO:0000256" key="5">
    <source>
        <dbReference type="ARBA" id="ARBA00023010"/>
    </source>
</evidence>
<dbReference type="Proteomes" id="UP000230002">
    <property type="component" value="Unassembled WGS sequence"/>
</dbReference>
<dbReference type="AlphaFoldDB" id="A0A2G8SNY5"/>
<accession>A0A2G8SNY5</accession>
<feature type="compositionally biased region" description="Polar residues" evidence="8">
    <location>
        <begin position="210"/>
        <end position="222"/>
    </location>
</feature>
<keyword evidence="2" id="KW-0813">Transport</keyword>
<dbReference type="Gene3D" id="6.10.140.1350">
    <property type="match status" value="1"/>
</dbReference>
<feature type="region of interest" description="Disordered" evidence="8">
    <location>
        <begin position="185"/>
        <end position="252"/>
    </location>
</feature>
<evidence type="ECO:0000256" key="7">
    <source>
        <dbReference type="ARBA" id="ARBA00023242"/>
    </source>
</evidence>
<evidence type="ECO:0000256" key="4">
    <source>
        <dbReference type="ARBA" id="ARBA00022927"/>
    </source>
</evidence>
<feature type="compositionally biased region" description="Polar residues" evidence="8">
    <location>
        <begin position="243"/>
        <end position="252"/>
    </location>
</feature>
<feature type="compositionally biased region" description="Low complexity" evidence="8">
    <location>
        <begin position="187"/>
        <end position="204"/>
    </location>
</feature>
<feature type="compositionally biased region" description="Gly residues" evidence="8">
    <location>
        <begin position="13"/>
        <end position="26"/>
    </location>
</feature>
<comment type="caution">
    <text evidence="9">The sequence shown here is derived from an EMBL/GenBank/DDBJ whole genome shotgun (WGS) entry which is preliminary data.</text>
</comment>
<feature type="compositionally biased region" description="Low complexity" evidence="8">
    <location>
        <begin position="87"/>
        <end position="118"/>
    </location>
</feature>
<dbReference type="GO" id="GO:0008139">
    <property type="term" value="F:nuclear localization sequence binding"/>
    <property type="evidence" value="ECO:0007669"/>
    <property type="project" value="InterPro"/>
</dbReference>
<dbReference type="OrthoDB" id="2538017at2759"/>
<feature type="compositionally biased region" description="Low complexity" evidence="8">
    <location>
        <begin position="1"/>
        <end position="11"/>
    </location>
</feature>
<keyword evidence="6" id="KW-0906">Nuclear pore complex</keyword>
<keyword evidence="4" id="KW-0653">Protein transport</keyword>
<keyword evidence="10" id="KW-1185">Reference proteome</keyword>
<keyword evidence="7" id="KW-0539">Nucleus</keyword>
<feature type="compositionally biased region" description="Polar residues" evidence="8">
    <location>
        <begin position="60"/>
        <end position="72"/>
    </location>
</feature>
<dbReference type="PANTHER" id="PTHR13437">
    <property type="entry name" value="NUCLEOPORIN P58/P45 NUCLEOPORIN-LIKE PROTEIN 1"/>
    <property type="match status" value="1"/>
</dbReference>
<evidence type="ECO:0000313" key="9">
    <source>
        <dbReference type="EMBL" id="PIL35471.1"/>
    </source>
</evidence>
<sequence>MAFNNPNPANPLFGGGKPAGQTGGLFGQSTTQPAGALFGATQQQPQQQGTTSAFGGFGQPATQNQPAQGTLFGSTTQTAGAGTGLFGSTTQNTGTTGTNLFGQNTQQQGQQQQPAQGTSFFGGGAFGQPQQQQQQQPATGLFGQSTTQQPAGGLFGQQQPQQPQPAGGFFGAANQQQQKLLFGGTTGSTMFGSTAQTQPTQQSTLGGFGSTFQPQATQPNLFGSTAGTQAGGSGLWGKPAMQQPAQPTGTPLFTKSTKFNDLSDEVKKGLEALDAQFQSRIQICNDLKQRKLGEEPLKGQEEIRSVQKVLAGAISVLGSDVQHTRDLKLKAEQTVQDTIVATRIIEGFRNPQQHGQYLKTHANFPLEFFTRVTEQIRERLRWYKATIEVGFEFLRSNGQVYAERTAIVSTLEAQHATFMALATKAAALDSELQKIKKLYTQLWREKVGSMRDPFNDIDRGVDSEYGLESLTGK</sequence>
<feature type="region of interest" description="Disordered" evidence="8">
    <location>
        <begin position="1"/>
        <end position="170"/>
    </location>
</feature>
<dbReference type="PANTHER" id="PTHR13437:SF2">
    <property type="entry name" value="NUCLEOPORIN P58_P45"/>
    <property type="match status" value="1"/>
</dbReference>
<comment type="subcellular location">
    <subcellularLocation>
        <location evidence="1">Nucleus</location>
        <location evidence="1">Nuclear pore complex</location>
    </subcellularLocation>
</comment>
<evidence type="ECO:0000256" key="8">
    <source>
        <dbReference type="SAM" id="MobiDB-lite"/>
    </source>
</evidence>
<dbReference type="InterPro" id="IPR025574">
    <property type="entry name" value="Nucleoporin_FG_rpt"/>
</dbReference>
<dbReference type="GO" id="GO:0005643">
    <property type="term" value="C:nuclear pore"/>
    <property type="evidence" value="ECO:0007669"/>
    <property type="project" value="UniProtKB-SubCell"/>
</dbReference>
<dbReference type="GO" id="GO:0015031">
    <property type="term" value="P:protein transport"/>
    <property type="evidence" value="ECO:0007669"/>
    <property type="project" value="UniProtKB-KW"/>
</dbReference>
<dbReference type="STRING" id="1077348.A0A2G8SNY5"/>
<proteinExistence type="predicted"/>
<evidence type="ECO:0000256" key="2">
    <source>
        <dbReference type="ARBA" id="ARBA00022448"/>
    </source>
</evidence>